<name>A0A0N9V8Z0_9GAMM</name>
<keyword evidence="3" id="KW-1185">Reference proteome</keyword>
<evidence type="ECO:0000313" key="3">
    <source>
        <dbReference type="Proteomes" id="UP000064939"/>
    </source>
</evidence>
<feature type="chain" id="PRO_5006039323" evidence="1">
    <location>
        <begin position="20"/>
        <end position="193"/>
    </location>
</feature>
<protein>
    <submittedName>
        <fullName evidence="2">Uncharacterized protein</fullName>
    </submittedName>
</protein>
<proteinExistence type="predicted"/>
<keyword evidence="1" id="KW-0732">Signal</keyword>
<evidence type="ECO:0000313" key="2">
    <source>
        <dbReference type="EMBL" id="ALH95673.1"/>
    </source>
</evidence>
<gene>
    <name evidence="2" type="ORF">AOY20_09095</name>
</gene>
<accession>A0A0N9V8Z0</accession>
<dbReference type="EMBL" id="CP012808">
    <property type="protein sequence ID" value="ALH95673.1"/>
    <property type="molecule type" value="Genomic_DNA"/>
</dbReference>
<reference evidence="2 3" key="1">
    <citation type="journal article" date="2015" name="Int. J. Syst. Evol. Microbiol.">
        <title>Acinetobacter equi sp. nov. isolated from horse faeces.</title>
        <authorList>
            <person name="Poppel M.T."/>
            <person name="Skiebe E."/>
            <person name="Laue M."/>
            <person name="Bergmann H."/>
            <person name="Ebersberger I."/>
            <person name="Garn T."/>
            <person name="Fruth A."/>
            <person name="Baumgardt S."/>
            <person name="Busse H.J."/>
            <person name="Wilharm G."/>
        </authorList>
    </citation>
    <scope>NUCLEOTIDE SEQUENCE [LARGE SCALE GENOMIC DNA]</scope>
    <source>
        <strain evidence="2 3">114</strain>
    </source>
</reference>
<dbReference type="STRING" id="1324350.AOY20_09095"/>
<dbReference type="AlphaFoldDB" id="A0A0N9V8Z0"/>
<evidence type="ECO:0000256" key="1">
    <source>
        <dbReference type="SAM" id="SignalP"/>
    </source>
</evidence>
<dbReference type="Proteomes" id="UP000064939">
    <property type="component" value="Chromosome"/>
</dbReference>
<dbReference type="KEGG" id="aei:AOY20_09095"/>
<feature type="signal peptide" evidence="1">
    <location>
        <begin position="1"/>
        <end position="19"/>
    </location>
</feature>
<organism evidence="2 3">
    <name type="scientific">Acinetobacter equi</name>
    <dbReference type="NCBI Taxonomy" id="1324350"/>
    <lineage>
        <taxon>Bacteria</taxon>
        <taxon>Pseudomonadati</taxon>
        <taxon>Pseudomonadota</taxon>
        <taxon>Gammaproteobacteria</taxon>
        <taxon>Moraxellales</taxon>
        <taxon>Moraxellaceae</taxon>
        <taxon>Acinetobacter</taxon>
    </lineage>
</organism>
<sequence length="193" mass="21902">MKKYILGFILLIVGLSANAGQNKNEIKLPHGYQKEYVNSIKKQAYFIDQEEVRGNPSVIFTFVSDTTKNDMWFTTCQHSLDKGLPVFTCFTQQGQFGIDITSSGYNVIFRFEKPKEILSTQINYKIDNNKIMTLPVSAITSGIAAETFIRQLKEASVLNFSWKEGSQYKAEKINLNGLAESLFFAQKMIEVNN</sequence>
<dbReference type="RefSeq" id="WP_054581564.1">
    <property type="nucleotide sequence ID" value="NZ_CP012808.1"/>
</dbReference>